<dbReference type="GO" id="GO:0004566">
    <property type="term" value="F:beta-glucuronidase activity"/>
    <property type="evidence" value="ECO:0007669"/>
    <property type="project" value="TreeGrafter"/>
</dbReference>
<keyword evidence="2" id="KW-1185">Reference proteome</keyword>
<reference evidence="1 2" key="2">
    <citation type="journal article" date="2017" name="Nature">
        <title>The Apostasia genome and the evolution of orchids.</title>
        <authorList>
            <person name="Zhang G.Q."/>
            <person name="Liu K.W."/>
            <person name="Li Z."/>
            <person name="Lohaus R."/>
            <person name="Hsiao Y.Y."/>
            <person name="Niu S.C."/>
            <person name="Wang J.Y."/>
            <person name="Lin Y.C."/>
            <person name="Xu Q."/>
            <person name="Chen L.J."/>
            <person name="Yoshida K."/>
            <person name="Fujiwara S."/>
            <person name="Wang Z.W."/>
            <person name="Zhang Y.Q."/>
            <person name="Mitsuda N."/>
            <person name="Wang M."/>
            <person name="Liu G.H."/>
            <person name="Pecoraro L."/>
            <person name="Huang H.X."/>
            <person name="Xiao X.J."/>
            <person name="Lin M."/>
            <person name="Wu X.Y."/>
            <person name="Wu W.L."/>
            <person name="Chen Y.Y."/>
            <person name="Chang S.B."/>
            <person name="Sakamoto S."/>
            <person name="Ohme-Takagi M."/>
            <person name="Yagi M."/>
            <person name="Zeng S.J."/>
            <person name="Shen C.Y."/>
            <person name="Yeh C.M."/>
            <person name="Luo Y.B."/>
            <person name="Tsai W.C."/>
            <person name="Van de Peer Y."/>
            <person name="Liu Z.J."/>
        </authorList>
    </citation>
    <scope>NUCLEOTIDE SEQUENCE [LARGE SCALE GENOMIC DNA]</scope>
    <source>
        <tissue evidence="1">The whole plant</tissue>
    </source>
</reference>
<dbReference type="PANTHER" id="PTHR14363">
    <property type="entry name" value="HEPARANASE-RELATED"/>
    <property type="match status" value="1"/>
</dbReference>
<dbReference type="PANTHER" id="PTHR14363:SF21">
    <property type="entry name" value="HEPARANASE-LIKE PROTEIN 1"/>
    <property type="match status" value="1"/>
</dbReference>
<dbReference type="EMBL" id="KZ503303">
    <property type="protein sequence ID" value="PKU65908.1"/>
    <property type="molecule type" value="Genomic_DNA"/>
</dbReference>
<gene>
    <name evidence="1" type="ORF">MA16_Dca008981</name>
</gene>
<dbReference type="Proteomes" id="UP000233837">
    <property type="component" value="Unassembled WGS sequence"/>
</dbReference>
<proteinExistence type="predicted"/>
<dbReference type="GO" id="GO:0009505">
    <property type="term" value="C:plant-type cell wall"/>
    <property type="evidence" value="ECO:0007669"/>
    <property type="project" value="TreeGrafter"/>
</dbReference>
<name>A0A2I0VR81_9ASPA</name>
<evidence type="ECO:0000313" key="2">
    <source>
        <dbReference type="Proteomes" id="UP000233837"/>
    </source>
</evidence>
<accession>A0A2I0VR81</accession>
<dbReference type="AlphaFoldDB" id="A0A2I0VR81"/>
<sequence>MRLKRRCTAGFQLDSGDLRQRLGRFCGSVGLRSGVSILLINLSKSTGFSVTVRNNLNIDLAEVSVLKQTVSWYGEKVYDGSERREEYHLSGKEGNYLSRIMLLNGNPLQLTEDGEIPELSPVLTAINSPISIAPLSIAFVVFPNFEAKACA</sequence>
<organism evidence="1 2">
    <name type="scientific">Dendrobium catenatum</name>
    <dbReference type="NCBI Taxonomy" id="906689"/>
    <lineage>
        <taxon>Eukaryota</taxon>
        <taxon>Viridiplantae</taxon>
        <taxon>Streptophyta</taxon>
        <taxon>Embryophyta</taxon>
        <taxon>Tracheophyta</taxon>
        <taxon>Spermatophyta</taxon>
        <taxon>Magnoliopsida</taxon>
        <taxon>Liliopsida</taxon>
        <taxon>Asparagales</taxon>
        <taxon>Orchidaceae</taxon>
        <taxon>Epidendroideae</taxon>
        <taxon>Malaxideae</taxon>
        <taxon>Dendrobiinae</taxon>
        <taxon>Dendrobium</taxon>
    </lineage>
</organism>
<protein>
    <submittedName>
        <fullName evidence="1">Heparanase-like protein 2</fullName>
    </submittedName>
</protein>
<reference evidence="1 2" key="1">
    <citation type="journal article" date="2016" name="Sci. Rep.">
        <title>The Dendrobium catenatum Lindl. genome sequence provides insights into polysaccharide synthase, floral development and adaptive evolution.</title>
        <authorList>
            <person name="Zhang G.Q."/>
            <person name="Xu Q."/>
            <person name="Bian C."/>
            <person name="Tsai W.C."/>
            <person name="Yeh C.M."/>
            <person name="Liu K.W."/>
            <person name="Yoshida K."/>
            <person name="Zhang L.S."/>
            <person name="Chang S.B."/>
            <person name="Chen F."/>
            <person name="Shi Y."/>
            <person name="Su Y.Y."/>
            <person name="Zhang Y.Q."/>
            <person name="Chen L.J."/>
            <person name="Yin Y."/>
            <person name="Lin M."/>
            <person name="Huang H."/>
            <person name="Deng H."/>
            <person name="Wang Z.W."/>
            <person name="Zhu S.L."/>
            <person name="Zhao X."/>
            <person name="Deng C."/>
            <person name="Niu S.C."/>
            <person name="Huang J."/>
            <person name="Wang M."/>
            <person name="Liu G.H."/>
            <person name="Yang H.J."/>
            <person name="Xiao X.J."/>
            <person name="Hsiao Y.Y."/>
            <person name="Wu W.L."/>
            <person name="Chen Y.Y."/>
            <person name="Mitsuda N."/>
            <person name="Ohme-Takagi M."/>
            <person name="Luo Y.B."/>
            <person name="Van de Peer Y."/>
            <person name="Liu Z.J."/>
        </authorList>
    </citation>
    <scope>NUCLEOTIDE SEQUENCE [LARGE SCALE GENOMIC DNA]</scope>
    <source>
        <tissue evidence="1">The whole plant</tissue>
    </source>
</reference>
<evidence type="ECO:0000313" key="1">
    <source>
        <dbReference type="EMBL" id="PKU65908.1"/>
    </source>
</evidence>